<dbReference type="InParanoid" id="A0A0C3H2I8"/>
<dbReference type="InterPro" id="IPR045518">
    <property type="entry name" value="2EXR"/>
</dbReference>
<accession>A0A0C3H2I8</accession>
<dbReference type="Proteomes" id="UP000054321">
    <property type="component" value="Unassembled WGS sequence"/>
</dbReference>
<gene>
    <name evidence="2" type="ORF">OIDMADRAFT_32652</name>
</gene>
<reference evidence="3" key="2">
    <citation type="submission" date="2015-01" db="EMBL/GenBank/DDBJ databases">
        <title>Evolutionary Origins and Diversification of the Mycorrhizal Mutualists.</title>
        <authorList>
            <consortium name="DOE Joint Genome Institute"/>
            <consortium name="Mycorrhizal Genomics Consortium"/>
            <person name="Kohler A."/>
            <person name="Kuo A."/>
            <person name="Nagy L.G."/>
            <person name="Floudas D."/>
            <person name="Copeland A."/>
            <person name="Barry K.W."/>
            <person name="Cichocki N."/>
            <person name="Veneault-Fourrey C."/>
            <person name="LaButti K."/>
            <person name="Lindquist E.A."/>
            <person name="Lipzen A."/>
            <person name="Lundell T."/>
            <person name="Morin E."/>
            <person name="Murat C."/>
            <person name="Riley R."/>
            <person name="Ohm R."/>
            <person name="Sun H."/>
            <person name="Tunlid A."/>
            <person name="Henrissat B."/>
            <person name="Grigoriev I.V."/>
            <person name="Hibbett D.S."/>
            <person name="Martin F."/>
        </authorList>
    </citation>
    <scope>NUCLEOTIDE SEQUENCE [LARGE SCALE GENOMIC DNA]</scope>
    <source>
        <strain evidence="3">Zn</strain>
    </source>
</reference>
<evidence type="ECO:0000313" key="3">
    <source>
        <dbReference type="Proteomes" id="UP000054321"/>
    </source>
</evidence>
<dbReference type="OrthoDB" id="3473305at2759"/>
<sequence>MPARQQVARPLGNFSPPSVAGESVYAIRRPKSHNQDTASSNIIANFKRPKDFPHFVKFPYEIQYKIWNMLAEEPRVVAINTKTNGGLYSSIPPILHVCSESRAVGLKHYTLSFGPQRFDQQWTDTPGHRINVLPPKVYFNFERDTLYFREKWNKNVQGAWCCLRQFSNLVNKSDLQRVRKVGLDVNARVCSLKTSGDTCHPANFAHWDSLEALYLGYEDVRLGSDCPITFSALESKDCEGFMQRYMSNPCWRSMQKLPQDIEAVEAVKHLRNEVPTMCHGIWEKPDCFLKKLELLKYYITITAHACLLLAMLDKCGIICRIPEPS</sequence>
<feature type="domain" description="2EXR" evidence="1">
    <location>
        <begin position="52"/>
        <end position="146"/>
    </location>
</feature>
<protein>
    <recommendedName>
        <fullName evidence="1">2EXR domain-containing protein</fullName>
    </recommendedName>
</protein>
<dbReference type="PANTHER" id="PTHR35910">
    <property type="entry name" value="2EXR DOMAIN-CONTAINING PROTEIN"/>
    <property type="match status" value="1"/>
</dbReference>
<dbReference type="Pfam" id="PF20150">
    <property type="entry name" value="2EXR"/>
    <property type="match status" value="1"/>
</dbReference>
<name>A0A0C3H2I8_OIDMZ</name>
<dbReference type="AlphaFoldDB" id="A0A0C3H2I8"/>
<evidence type="ECO:0000259" key="1">
    <source>
        <dbReference type="Pfam" id="PF20150"/>
    </source>
</evidence>
<evidence type="ECO:0000313" key="2">
    <source>
        <dbReference type="EMBL" id="KIM96731.1"/>
    </source>
</evidence>
<dbReference type="HOGENOM" id="CLU_074167_0_0_1"/>
<keyword evidence="3" id="KW-1185">Reference proteome</keyword>
<dbReference type="EMBL" id="KN832883">
    <property type="protein sequence ID" value="KIM96731.1"/>
    <property type="molecule type" value="Genomic_DNA"/>
</dbReference>
<reference evidence="2 3" key="1">
    <citation type="submission" date="2014-04" db="EMBL/GenBank/DDBJ databases">
        <authorList>
            <consortium name="DOE Joint Genome Institute"/>
            <person name="Kuo A."/>
            <person name="Martino E."/>
            <person name="Perotto S."/>
            <person name="Kohler A."/>
            <person name="Nagy L.G."/>
            <person name="Floudas D."/>
            <person name="Copeland A."/>
            <person name="Barry K.W."/>
            <person name="Cichocki N."/>
            <person name="Veneault-Fourrey C."/>
            <person name="LaButti K."/>
            <person name="Lindquist E.A."/>
            <person name="Lipzen A."/>
            <person name="Lundell T."/>
            <person name="Morin E."/>
            <person name="Murat C."/>
            <person name="Sun H."/>
            <person name="Tunlid A."/>
            <person name="Henrissat B."/>
            <person name="Grigoriev I.V."/>
            <person name="Hibbett D.S."/>
            <person name="Martin F."/>
            <person name="Nordberg H.P."/>
            <person name="Cantor M.N."/>
            <person name="Hua S.X."/>
        </authorList>
    </citation>
    <scope>NUCLEOTIDE SEQUENCE [LARGE SCALE GENOMIC DNA]</scope>
    <source>
        <strain evidence="2 3">Zn</strain>
    </source>
</reference>
<organism evidence="2 3">
    <name type="scientific">Oidiodendron maius (strain Zn)</name>
    <dbReference type="NCBI Taxonomy" id="913774"/>
    <lineage>
        <taxon>Eukaryota</taxon>
        <taxon>Fungi</taxon>
        <taxon>Dikarya</taxon>
        <taxon>Ascomycota</taxon>
        <taxon>Pezizomycotina</taxon>
        <taxon>Leotiomycetes</taxon>
        <taxon>Leotiomycetes incertae sedis</taxon>
        <taxon>Myxotrichaceae</taxon>
        <taxon>Oidiodendron</taxon>
    </lineage>
</organism>
<dbReference type="PANTHER" id="PTHR35910:SF6">
    <property type="entry name" value="2EXR DOMAIN-CONTAINING PROTEIN"/>
    <property type="match status" value="1"/>
</dbReference>
<proteinExistence type="predicted"/>